<accession>A0AAU7E8N5</accession>
<evidence type="ECO:0000259" key="2">
    <source>
        <dbReference type="PROSITE" id="PS51208"/>
    </source>
</evidence>
<dbReference type="SMART" id="SM00869">
    <property type="entry name" value="Autotransporter"/>
    <property type="match status" value="1"/>
</dbReference>
<reference evidence="3" key="1">
    <citation type="submission" date="2024-05" db="EMBL/GenBank/DDBJ databases">
        <title>Campylobacter coli isolated from environmental waters in Slovenia.</title>
        <authorList>
            <person name="Zautner A.E."/>
            <person name="Bunk B."/>
            <person name="Riedel T."/>
            <person name="Sproeer C."/>
        </authorList>
    </citation>
    <scope>NUCLEOTIDE SEQUENCE</scope>
    <source>
        <strain evidence="3">CCS1377</strain>
    </source>
</reference>
<dbReference type="RefSeq" id="WP_348518976.1">
    <property type="nucleotide sequence ID" value="NZ_CP155620.1"/>
</dbReference>
<keyword evidence="1" id="KW-0732">Signal</keyword>
<dbReference type="Pfam" id="PF03797">
    <property type="entry name" value="Autotransporter"/>
    <property type="match status" value="1"/>
</dbReference>
<name>A0AAU7E8N5_9BACT</name>
<dbReference type="InterPro" id="IPR036709">
    <property type="entry name" value="Autotransporte_beta_dom_sf"/>
</dbReference>
<dbReference type="InterPro" id="IPR005546">
    <property type="entry name" value="Autotransporte_beta"/>
</dbReference>
<feature type="chain" id="PRO_5043806310" evidence="1">
    <location>
        <begin position="26"/>
        <end position="1012"/>
    </location>
</feature>
<feature type="signal peptide" evidence="1">
    <location>
        <begin position="1"/>
        <end position="25"/>
    </location>
</feature>
<proteinExistence type="predicted"/>
<sequence length="1012" mass="110983">MKKKSIKKTCLISAITASILSPIYAFEIDVTRVNSSAQSGGGELTLYKKRLADANGPFVEIDIKNGNATESAFCKTGNDCVIQNDSPIDMTNKNLTYKGSNGSLTINTSLDFQIDTHFDYTTLKNYHSVLNNQGTLTSINISEGIEINHKANPTNIGSMHTTALIVNGSYNNDPNSIGTIHSINNYGTINAITAVPIIHNGKGSKIDSFINYGTINSSPTAGIDWAGAAIRNEQGTIGYIENKGYIKNIYGDDRTSTSMSAIIENSGRIETIVNSGIIETEITLYSANGYGGSGLGEVINTSTGKVYAGREDNCAGYEFIRNQTGANISLIQNDGFMELKNLAFISTNAPLKQFINNGTINFILNSKFEESITNDALFSIYSTTEDKTNLIANTGTISVNNKDYKPVDGFSIFSLSEVESFVNGVNGVIELDYGAALYANNVDSITNEGVLHTKEGSAVSVKNIGELVNTGTIKSDNGYAITVAAGANIDNQGVLQGSIVALHLHGDGSSSTTPFTTEFSNTGELKFSADKNTGEGAHLGIASYGTLNVNKYKLSITQSAEDFNNANNNNYNIDNNKLNDLDNTDKQSHIIVLGPDAAGGHPDAGWSSINFKEGSVFLDMDSMIKQESSFRLNTVYDSNSLVLANQKDNTTNNFGKLEAVGGEVNNGKGIGSVDFIYLDNNIYKAEYIKGDNTASADLESDYNAKFKITADTLNSKSYVAAQASTLSHIRRNYMIANVIDEEIKNFNQDYKSFIKTYYVDDNYDLANNNGSLKGDGYGLILGLNKRITEDKILGFYMGYEDLSLDNTMNRLNIKDKAFYGGVNYYLSLMQGEDGDLFAKTQARLSYTDSKMQRTLISSQDNSNYDTLSYGVAFSLGYEKKINNFILTPKMSLAYDRLNIDSFTLGNERYSKNNINLYTLSPALEARYDFNDKMYIAANLGVNINLDDTYNSDFMIENIRYSDSYVLDDFYYFNKIDLGLRLSNNTDIALGYNGIYSNRLTSHSAMFNMRWWF</sequence>
<protein>
    <submittedName>
        <fullName evidence="3">Autotransporter outer membrane beta-barrel domain-containing protein</fullName>
    </submittedName>
</protein>
<evidence type="ECO:0000313" key="3">
    <source>
        <dbReference type="EMBL" id="XBJ29880.1"/>
    </source>
</evidence>
<dbReference type="Gene3D" id="2.40.128.130">
    <property type="entry name" value="Autotransporter beta-domain"/>
    <property type="match status" value="1"/>
</dbReference>
<gene>
    <name evidence="3" type="ORF">AAH949_03330</name>
</gene>
<dbReference type="AlphaFoldDB" id="A0AAU7E8N5"/>
<feature type="domain" description="Autotransporter" evidence="2">
    <location>
        <begin position="745"/>
        <end position="1012"/>
    </location>
</feature>
<organism evidence="3">
    <name type="scientific">Campylobacter sp. CCS1377</name>
    <dbReference type="NCBI Taxonomy" id="3158229"/>
    <lineage>
        <taxon>Bacteria</taxon>
        <taxon>Pseudomonadati</taxon>
        <taxon>Campylobacterota</taxon>
        <taxon>Epsilonproteobacteria</taxon>
        <taxon>Campylobacterales</taxon>
        <taxon>Campylobacteraceae</taxon>
        <taxon>Campylobacter</taxon>
    </lineage>
</organism>
<evidence type="ECO:0000256" key="1">
    <source>
        <dbReference type="SAM" id="SignalP"/>
    </source>
</evidence>
<dbReference type="EMBL" id="CP155620">
    <property type="protein sequence ID" value="XBJ29880.1"/>
    <property type="molecule type" value="Genomic_DNA"/>
</dbReference>
<dbReference type="PROSITE" id="PS51208">
    <property type="entry name" value="AUTOTRANSPORTER"/>
    <property type="match status" value="1"/>
</dbReference>
<dbReference type="SUPFAM" id="SSF103515">
    <property type="entry name" value="Autotransporter"/>
    <property type="match status" value="1"/>
</dbReference>